<evidence type="ECO:0000256" key="7">
    <source>
        <dbReference type="ARBA" id="ARBA00016549"/>
    </source>
</evidence>
<proteinExistence type="inferred from homology"/>
<evidence type="ECO:0000256" key="4">
    <source>
        <dbReference type="ARBA" id="ARBA00011233"/>
    </source>
</evidence>
<evidence type="ECO:0000256" key="10">
    <source>
        <dbReference type="ARBA" id="ARBA00030169"/>
    </source>
</evidence>
<accession>A0ABZ3CH37</accession>
<evidence type="ECO:0000256" key="8">
    <source>
        <dbReference type="ARBA" id="ARBA00025046"/>
    </source>
</evidence>
<evidence type="ECO:0000256" key="11">
    <source>
        <dbReference type="ARBA" id="ARBA00032305"/>
    </source>
</evidence>
<evidence type="ECO:0000256" key="6">
    <source>
        <dbReference type="ARBA" id="ARBA00012947"/>
    </source>
</evidence>
<comment type="catalytic activity">
    <reaction evidence="12">
        <text>oxaloacetate + H(+) = pyruvate + CO2</text>
        <dbReference type="Rhea" id="RHEA:15641"/>
        <dbReference type="ChEBI" id="CHEBI:15361"/>
        <dbReference type="ChEBI" id="CHEBI:15378"/>
        <dbReference type="ChEBI" id="CHEBI:16452"/>
        <dbReference type="ChEBI" id="CHEBI:16526"/>
        <dbReference type="EC" id="4.1.1.112"/>
    </reaction>
</comment>
<dbReference type="InterPro" id="IPR005493">
    <property type="entry name" value="RraA/RraA-like"/>
</dbReference>
<sequence length="204" mass="21930">MTDRLVDEFSDIPTTSASDALKGQTTMDYRIKPLTSQRVAGRAFTVKITKGQNKDFLKALKEANENDVIVVDAEGDTRRAIAGDFVVGMARTLGIQGIVVDGVIRDIEGIQALDYPVFALGTTCDAGFKAEPGVLDRPISCGGVAVTDGDIVLGDADGVVVVPKEEAEAVLEKAKQKIEKDEARDERVGNSIEEIHRYIDSMTS</sequence>
<dbReference type="CDD" id="cd16841">
    <property type="entry name" value="RraA_family"/>
    <property type="match status" value="1"/>
</dbReference>
<organism evidence="13 14">
    <name type="scientific">Salinicoccus bachuensis</name>
    <dbReference type="NCBI Taxonomy" id="3136731"/>
    <lineage>
        <taxon>Bacteria</taxon>
        <taxon>Bacillati</taxon>
        <taxon>Bacillota</taxon>
        <taxon>Bacilli</taxon>
        <taxon>Bacillales</taxon>
        <taxon>Staphylococcaceae</taxon>
        <taxon>Salinicoccus</taxon>
    </lineage>
</organism>
<reference evidence="14" key="1">
    <citation type="submission" date="2023-10" db="EMBL/GenBank/DDBJ databases">
        <title>Genome analysis and identification of Salinococcus sp. Bachu38 nov., a PGPR from the rhizosphere of Tamarix.</title>
        <authorList>
            <person name="Liang Z."/>
            <person name="Zhang X."/>
            <person name="Jia J."/>
            <person name="Chen X."/>
            <person name="Wang Y."/>
            <person name="Wang Q."/>
            <person name="Wang R."/>
        </authorList>
    </citation>
    <scope>NUCLEOTIDE SEQUENCE [LARGE SCALE GENOMIC DNA]</scope>
    <source>
        <strain evidence="14">Bachu38</strain>
    </source>
</reference>
<dbReference type="RefSeq" id="WP_342387920.1">
    <property type="nucleotide sequence ID" value="NZ_CP138333.2"/>
</dbReference>
<evidence type="ECO:0000313" key="13">
    <source>
        <dbReference type="EMBL" id="WZX29357.1"/>
    </source>
</evidence>
<comment type="subunit">
    <text evidence="4">Homotrimer.</text>
</comment>
<dbReference type="EC" id="4.1.1.112" evidence="6"/>
<dbReference type="SUPFAM" id="SSF89562">
    <property type="entry name" value="RraA-like"/>
    <property type="match status" value="1"/>
</dbReference>
<evidence type="ECO:0000313" key="14">
    <source>
        <dbReference type="Proteomes" id="UP001455384"/>
    </source>
</evidence>
<dbReference type="Proteomes" id="UP001455384">
    <property type="component" value="Chromosome"/>
</dbReference>
<gene>
    <name evidence="13" type="ORF">RQP18_11955</name>
</gene>
<evidence type="ECO:0000256" key="1">
    <source>
        <dbReference type="ARBA" id="ARBA00001342"/>
    </source>
</evidence>
<protein>
    <recommendedName>
        <fullName evidence="7">Putative 4-hydroxy-4-methyl-2-oxoglutarate aldolase</fullName>
        <ecNumber evidence="6">4.1.1.112</ecNumber>
        <ecNumber evidence="5">4.1.3.17</ecNumber>
    </recommendedName>
    <alternativeName>
        <fullName evidence="11">Oxaloacetate decarboxylase</fullName>
    </alternativeName>
    <alternativeName>
        <fullName evidence="9">Regulator of ribonuclease activity homolog</fullName>
    </alternativeName>
    <alternativeName>
        <fullName evidence="10">RraA-like protein</fullName>
    </alternativeName>
</protein>
<dbReference type="PANTHER" id="PTHR33254">
    <property type="entry name" value="4-HYDROXY-4-METHYL-2-OXOGLUTARATE ALDOLASE 3-RELATED"/>
    <property type="match status" value="1"/>
</dbReference>
<keyword evidence="14" id="KW-1185">Reference proteome</keyword>
<evidence type="ECO:0000256" key="2">
    <source>
        <dbReference type="ARBA" id="ARBA00001968"/>
    </source>
</evidence>
<comment type="similarity">
    <text evidence="3">Belongs to the class II aldolase/RraA-like family.</text>
</comment>
<evidence type="ECO:0000256" key="12">
    <source>
        <dbReference type="ARBA" id="ARBA00047973"/>
    </source>
</evidence>
<dbReference type="Pfam" id="PF03737">
    <property type="entry name" value="RraA-like"/>
    <property type="match status" value="1"/>
</dbReference>
<dbReference type="PANTHER" id="PTHR33254:SF4">
    <property type="entry name" value="4-HYDROXY-4-METHYL-2-OXOGLUTARATE ALDOLASE 3-RELATED"/>
    <property type="match status" value="1"/>
</dbReference>
<evidence type="ECO:0000256" key="3">
    <source>
        <dbReference type="ARBA" id="ARBA00008621"/>
    </source>
</evidence>
<dbReference type="Gene3D" id="3.50.30.40">
    <property type="entry name" value="Ribonuclease E inhibitor RraA/RraA-like"/>
    <property type="match status" value="1"/>
</dbReference>
<comment type="cofactor">
    <cofactor evidence="2">
        <name>a divalent metal cation</name>
        <dbReference type="ChEBI" id="CHEBI:60240"/>
    </cofactor>
</comment>
<dbReference type="EC" id="4.1.3.17" evidence="5"/>
<comment type="function">
    <text evidence="8">Catalyzes the aldol cleavage of 4-hydroxy-4-methyl-2-oxoglutarate (HMG) into 2 molecules of pyruvate. Also contains a secondary oxaloacetate (OAA) decarboxylase activity due to the common pyruvate enolate transition state formed following C-C bond cleavage in the retro-aldol and decarboxylation reactions.</text>
</comment>
<evidence type="ECO:0000256" key="9">
    <source>
        <dbReference type="ARBA" id="ARBA00029596"/>
    </source>
</evidence>
<evidence type="ECO:0000256" key="5">
    <source>
        <dbReference type="ARBA" id="ARBA00012213"/>
    </source>
</evidence>
<dbReference type="EMBL" id="CP138333">
    <property type="protein sequence ID" value="WZX29357.1"/>
    <property type="molecule type" value="Genomic_DNA"/>
</dbReference>
<name>A0ABZ3CH37_9STAP</name>
<comment type="catalytic activity">
    <reaction evidence="1">
        <text>4-hydroxy-4-methyl-2-oxoglutarate = 2 pyruvate</text>
        <dbReference type="Rhea" id="RHEA:22748"/>
        <dbReference type="ChEBI" id="CHEBI:15361"/>
        <dbReference type="ChEBI" id="CHEBI:58276"/>
        <dbReference type="EC" id="4.1.3.17"/>
    </reaction>
</comment>
<dbReference type="InterPro" id="IPR036704">
    <property type="entry name" value="RraA/RraA-like_sf"/>
</dbReference>